<evidence type="ECO:0000313" key="8">
    <source>
        <dbReference type="EMBL" id="KAK9806782.1"/>
    </source>
</evidence>
<dbReference type="InterPro" id="IPR001494">
    <property type="entry name" value="Importin-beta_N"/>
</dbReference>
<dbReference type="SUPFAM" id="SSF48371">
    <property type="entry name" value="ARM repeat"/>
    <property type="match status" value="1"/>
</dbReference>
<evidence type="ECO:0000256" key="3">
    <source>
        <dbReference type="ARBA" id="ARBA00022448"/>
    </source>
</evidence>
<feature type="region of interest" description="Disordered" evidence="6">
    <location>
        <begin position="898"/>
        <end position="928"/>
    </location>
</feature>
<evidence type="ECO:0000256" key="5">
    <source>
        <dbReference type="ARBA" id="ARBA00023242"/>
    </source>
</evidence>
<dbReference type="GO" id="GO:0005829">
    <property type="term" value="C:cytosol"/>
    <property type="evidence" value="ECO:0007669"/>
    <property type="project" value="TreeGrafter"/>
</dbReference>
<evidence type="ECO:0000313" key="9">
    <source>
        <dbReference type="Proteomes" id="UP001489004"/>
    </source>
</evidence>
<dbReference type="GO" id="GO:0031267">
    <property type="term" value="F:small GTPase binding"/>
    <property type="evidence" value="ECO:0007669"/>
    <property type="project" value="InterPro"/>
</dbReference>
<dbReference type="InterPro" id="IPR056840">
    <property type="entry name" value="HEAT_IPO9_central"/>
</dbReference>
<keyword evidence="5" id="KW-0539">Nucleus</keyword>
<dbReference type="Pfam" id="PF03810">
    <property type="entry name" value="IBN_N"/>
    <property type="match status" value="1"/>
</dbReference>
<dbReference type="AlphaFoldDB" id="A0AAW1PDV8"/>
<feature type="compositionally biased region" description="Acidic residues" evidence="6">
    <location>
        <begin position="913"/>
        <end position="922"/>
    </location>
</feature>
<accession>A0AAW1PDV8</accession>
<organism evidence="8 9">
    <name type="scientific">[Myrmecia] bisecta</name>
    <dbReference type="NCBI Taxonomy" id="41462"/>
    <lineage>
        <taxon>Eukaryota</taxon>
        <taxon>Viridiplantae</taxon>
        <taxon>Chlorophyta</taxon>
        <taxon>core chlorophytes</taxon>
        <taxon>Trebouxiophyceae</taxon>
        <taxon>Trebouxiales</taxon>
        <taxon>Trebouxiaceae</taxon>
        <taxon>Myrmecia</taxon>
    </lineage>
</organism>
<dbReference type="PANTHER" id="PTHR10997:SF9">
    <property type="entry name" value="IMPORTIN-9"/>
    <property type="match status" value="1"/>
</dbReference>
<dbReference type="Proteomes" id="UP001489004">
    <property type="component" value="Unassembled WGS sequence"/>
</dbReference>
<comment type="subcellular location">
    <subcellularLocation>
        <location evidence="1">Nucleus</location>
    </subcellularLocation>
</comment>
<dbReference type="SMART" id="SM00913">
    <property type="entry name" value="IBN_N"/>
    <property type="match status" value="1"/>
</dbReference>
<dbReference type="EMBL" id="JALJOR010000013">
    <property type="protein sequence ID" value="KAK9806782.1"/>
    <property type="molecule type" value="Genomic_DNA"/>
</dbReference>
<sequence>MAVLDPDPQARHAGEAKLQDASSQSGFGLALVNVTLRQEVPYGLRQLAAVVLKKFVKEHWTPESKHFKEPLVSDPEKDAIRNMLPSGLADPMGKIRTAVGMAVAGIAKWDVPGAWPSLLGDLIRAIGERKDANLVHGAVRCLSLFADELGDEQVFQVVPVLFPQLLTLVSQPAEHGPQIQRRALSVVGSMVGMLAVIGGMHQTAVRDVLAPTLEPWFRQFCIILSKPTTAHDTSDWSVKLEVLKVLVQYVMSFGKLVAPHIAPVMQACWAMYNACLPLYQAAVVATDGDLDEGEVDSDGENMDFESLISQLVEFLLTLVGNRRYQGMMQGVMGELVYLTIGYMQMTGSQVEAWSRDPNQYVADEEEETFTVRVSGELLLDELLTAFEVPAADALTQAVNRRLQDAAAAQAGGNADWWKLREASLLAVGTCSEPLLELRSLGANLRLDVGGFLSAVLRQDLGPAQRTCPFLVGRALWVAARLSSAARSEQVLPFLEAAASGVMANNPPPIQIGACRALAQLATKLDAAALQPLLPNIYAGLGALLSSSTEETLHLVLETLTVVVKADVAEAAKWEPQLSTAVLHIWANHVADPLLSIDAIDVLEALALTPAALPSLQARVLPVLSSIISQPDANSTILVEGALDVATMLLKPSNAEQAAIVHATLSQPVMALMMHSDDAGILQSCSEYMRYLLRAGGEALLSWGGATPADTLSAILSAVTRLMQPDMGDSASLFVPNIVTHMLRTMPSQVMAAMPQLLPAVVAKLASAHSAPLIAGLLAIFGQLAHLNASQLIDFLSSLPSPGPQSNALELVLQVWTERHVEIKGVYEINLSTTALALVLVTGHPALSQMQVKGQRLDIDSGIRTRARARQQAEQWQMVPAPVKIVSLLADMLLEGREGGAKHAGGESHASSSEWEEEGDSDNDGSLSIQGRALGAGLEDFLPDELEAEDSYGKDLKEDPLYSLDLAKYVTQQLHTLASRDRAGFESCCSQLQPGQVQVLQQAFQA</sequence>
<evidence type="ECO:0000256" key="2">
    <source>
        <dbReference type="ARBA" id="ARBA00007991"/>
    </source>
</evidence>
<comment type="caution">
    <text evidence="8">The sequence shown here is derived from an EMBL/GenBank/DDBJ whole genome shotgun (WGS) entry which is preliminary data.</text>
</comment>
<dbReference type="InterPro" id="IPR016024">
    <property type="entry name" value="ARM-type_fold"/>
</dbReference>
<keyword evidence="3" id="KW-0813">Transport</keyword>
<dbReference type="PROSITE" id="PS50166">
    <property type="entry name" value="IMPORTIN_B_NT"/>
    <property type="match status" value="1"/>
</dbReference>
<evidence type="ECO:0000256" key="6">
    <source>
        <dbReference type="SAM" id="MobiDB-lite"/>
    </source>
</evidence>
<dbReference type="Gene3D" id="1.25.10.10">
    <property type="entry name" value="Leucine-rich Repeat Variant"/>
    <property type="match status" value="1"/>
</dbReference>
<dbReference type="GO" id="GO:0006606">
    <property type="term" value="P:protein import into nucleus"/>
    <property type="evidence" value="ECO:0007669"/>
    <property type="project" value="TreeGrafter"/>
</dbReference>
<dbReference type="Pfam" id="PF25018">
    <property type="entry name" value="HEAT_IPO9_c"/>
    <property type="match status" value="1"/>
</dbReference>
<evidence type="ECO:0000259" key="7">
    <source>
        <dbReference type="PROSITE" id="PS50166"/>
    </source>
</evidence>
<dbReference type="PANTHER" id="PTHR10997">
    <property type="entry name" value="IMPORTIN-7, 8, 11"/>
    <property type="match status" value="1"/>
</dbReference>
<dbReference type="InterPro" id="IPR011989">
    <property type="entry name" value="ARM-like"/>
</dbReference>
<keyword evidence="4" id="KW-0653">Protein transport</keyword>
<dbReference type="Pfam" id="PF25758">
    <property type="entry name" value="TPR_IPO11"/>
    <property type="match status" value="1"/>
</dbReference>
<dbReference type="InterPro" id="IPR058669">
    <property type="entry name" value="TPR_IPO7/11-like"/>
</dbReference>
<feature type="domain" description="Importin N-terminal" evidence="7">
    <location>
        <begin position="14"/>
        <end position="90"/>
    </location>
</feature>
<comment type="similarity">
    <text evidence="2">Belongs to the importin beta family.</text>
</comment>
<proteinExistence type="inferred from homology"/>
<dbReference type="GO" id="GO:0005635">
    <property type="term" value="C:nuclear envelope"/>
    <property type="evidence" value="ECO:0007669"/>
    <property type="project" value="TreeGrafter"/>
</dbReference>
<name>A0AAW1PDV8_9CHLO</name>
<protein>
    <recommendedName>
        <fullName evidence="7">Importin N-terminal domain-containing protein</fullName>
    </recommendedName>
</protein>
<evidence type="ECO:0000256" key="1">
    <source>
        <dbReference type="ARBA" id="ARBA00004123"/>
    </source>
</evidence>
<gene>
    <name evidence="8" type="ORF">WJX72_002643</name>
</gene>
<keyword evidence="9" id="KW-1185">Reference proteome</keyword>
<reference evidence="8 9" key="1">
    <citation type="journal article" date="2024" name="Nat. Commun.">
        <title>Phylogenomics reveals the evolutionary origins of lichenization in chlorophyte algae.</title>
        <authorList>
            <person name="Puginier C."/>
            <person name="Libourel C."/>
            <person name="Otte J."/>
            <person name="Skaloud P."/>
            <person name="Haon M."/>
            <person name="Grisel S."/>
            <person name="Petersen M."/>
            <person name="Berrin J.G."/>
            <person name="Delaux P.M."/>
            <person name="Dal Grande F."/>
            <person name="Keller J."/>
        </authorList>
    </citation>
    <scope>NUCLEOTIDE SEQUENCE [LARGE SCALE GENOMIC DNA]</scope>
    <source>
        <strain evidence="8 9">SAG 2043</strain>
    </source>
</reference>
<evidence type="ECO:0000256" key="4">
    <source>
        <dbReference type="ARBA" id="ARBA00022927"/>
    </source>
</evidence>